<dbReference type="Pfam" id="PF19858">
    <property type="entry name" value="OxRdtase_C"/>
    <property type="match status" value="1"/>
</dbReference>
<keyword evidence="5" id="KW-1185">Reference proteome</keyword>
<dbReference type="Gene3D" id="3.40.50.720">
    <property type="entry name" value="NAD(P)-binding Rossmann-like Domain"/>
    <property type="match status" value="1"/>
</dbReference>
<dbReference type="PANTHER" id="PTHR43818">
    <property type="entry name" value="BCDNA.GH03377"/>
    <property type="match status" value="1"/>
</dbReference>
<dbReference type="Pfam" id="PF01408">
    <property type="entry name" value="GFO_IDH_MocA"/>
    <property type="match status" value="1"/>
</dbReference>
<dbReference type="GO" id="GO:0000166">
    <property type="term" value="F:nucleotide binding"/>
    <property type="evidence" value="ECO:0007669"/>
    <property type="project" value="InterPro"/>
</dbReference>
<dbReference type="InterPro" id="IPR036291">
    <property type="entry name" value="NAD(P)-bd_dom_sf"/>
</dbReference>
<evidence type="ECO:0000313" key="4">
    <source>
        <dbReference type="EMBL" id="MWV26726.1"/>
    </source>
</evidence>
<dbReference type="InterPro" id="IPR050463">
    <property type="entry name" value="Gfo/Idh/MocA_oxidrdct_glycsds"/>
</dbReference>
<organism evidence="4 5">
    <name type="scientific">Aurantiacibacter rhizosphaerae</name>
    <dbReference type="NCBI Taxonomy" id="2691582"/>
    <lineage>
        <taxon>Bacteria</taxon>
        <taxon>Pseudomonadati</taxon>
        <taxon>Pseudomonadota</taxon>
        <taxon>Alphaproteobacteria</taxon>
        <taxon>Sphingomonadales</taxon>
        <taxon>Erythrobacteraceae</taxon>
        <taxon>Aurantiacibacter</taxon>
    </lineage>
</organism>
<feature type="domain" description="4-carboxy-2-hydroxymuconate-6-semialdehyde dehydrogenase-like C-terminal" evidence="3">
    <location>
        <begin position="126"/>
        <end position="268"/>
    </location>
</feature>
<dbReference type="PANTHER" id="PTHR43818:SF11">
    <property type="entry name" value="BCDNA.GH03377"/>
    <property type="match status" value="1"/>
</dbReference>
<reference evidence="4 5" key="1">
    <citation type="submission" date="2019-12" db="EMBL/GenBank/DDBJ databases">
        <authorList>
            <person name="Lee S.D."/>
        </authorList>
    </citation>
    <scope>NUCLEOTIDE SEQUENCE [LARGE SCALE GENOMIC DNA]</scope>
    <source>
        <strain evidence="4 5">GH3-10</strain>
    </source>
</reference>
<gene>
    <name evidence="4" type="ORF">GRF63_02295</name>
</gene>
<dbReference type="InterPro" id="IPR000683">
    <property type="entry name" value="Gfo/Idh/MocA-like_OxRdtase_N"/>
</dbReference>
<dbReference type="SUPFAM" id="SSF55347">
    <property type="entry name" value="Glyceraldehyde-3-phosphate dehydrogenase-like, C-terminal domain"/>
    <property type="match status" value="1"/>
</dbReference>
<evidence type="ECO:0000256" key="1">
    <source>
        <dbReference type="ARBA" id="ARBA00023002"/>
    </source>
</evidence>
<comment type="caution">
    <text evidence="4">The sequence shown here is derived from an EMBL/GenBank/DDBJ whole genome shotgun (WGS) entry which is preliminary data.</text>
</comment>
<accession>A0A844X9V2</accession>
<dbReference type="GO" id="GO:0016491">
    <property type="term" value="F:oxidoreductase activity"/>
    <property type="evidence" value="ECO:0007669"/>
    <property type="project" value="UniProtKB-KW"/>
</dbReference>
<evidence type="ECO:0000259" key="2">
    <source>
        <dbReference type="Pfam" id="PF01408"/>
    </source>
</evidence>
<dbReference type="Proteomes" id="UP000461409">
    <property type="component" value="Unassembled WGS sequence"/>
</dbReference>
<feature type="domain" description="Gfo/Idh/MocA-like oxidoreductase N-terminal" evidence="2">
    <location>
        <begin position="1"/>
        <end position="120"/>
    </location>
</feature>
<dbReference type="Gene3D" id="3.30.360.10">
    <property type="entry name" value="Dihydrodipicolinate Reductase, domain 2"/>
    <property type="match status" value="1"/>
</dbReference>
<reference evidence="4 5" key="2">
    <citation type="submission" date="2020-02" db="EMBL/GenBank/DDBJ databases">
        <title>Erythrobacter dongmakensis sp. nov., isolated from a tidal mudflat.</title>
        <authorList>
            <person name="Kim I.S."/>
        </authorList>
    </citation>
    <scope>NUCLEOTIDE SEQUENCE [LARGE SCALE GENOMIC DNA]</scope>
    <source>
        <strain evidence="4 5">GH3-10</strain>
    </source>
</reference>
<protein>
    <submittedName>
        <fullName evidence="4">Oxidoreductase</fullName>
    </submittedName>
</protein>
<keyword evidence="1" id="KW-0560">Oxidoreductase</keyword>
<dbReference type="EMBL" id="WUBR01000001">
    <property type="protein sequence ID" value="MWV26726.1"/>
    <property type="molecule type" value="Genomic_DNA"/>
</dbReference>
<proteinExistence type="predicted"/>
<name>A0A844X9V2_9SPHN</name>
<sequence length="320" mass="35544">MKIALAGGGAFGEKHLDGLKNIDDVEVVSLVGRTQDKTQAMADKYGIGHATTNYEEMLEIDEVDAVILCTPTQMHADQAIKAMDAGKHVEVEIPMADSWADAKAVDAKQKETGLVCMAGHTRRFNPSHQYVKNRIDAGEFNILSMDVETFFFRRENKNAKGEPRSWTDHLLWHHSAHTIDIFQYMTGAKVVKANILQGPKHPDLGIAMDQSIQMKTDKGQILTLALSFNNDGPLGTFFRYIGDTATYIARYDDLVDGREEAIDLSVVDVPSNNGIELQDREFISAIREGREPNSSVAQVLDCYRVIGELAESLEQQDGWS</sequence>
<evidence type="ECO:0000313" key="5">
    <source>
        <dbReference type="Proteomes" id="UP000461409"/>
    </source>
</evidence>
<evidence type="ECO:0000259" key="3">
    <source>
        <dbReference type="Pfam" id="PF19858"/>
    </source>
</evidence>
<dbReference type="SUPFAM" id="SSF51735">
    <property type="entry name" value="NAD(P)-binding Rossmann-fold domains"/>
    <property type="match status" value="1"/>
</dbReference>
<dbReference type="InterPro" id="IPR045560">
    <property type="entry name" value="LigC_C"/>
</dbReference>
<dbReference type="AlphaFoldDB" id="A0A844X9V2"/>
<dbReference type="RefSeq" id="WP_160484392.1">
    <property type="nucleotide sequence ID" value="NZ_WUBR01000001.1"/>
</dbReference>